<proteinExistence type="predicted"/>
<protein>
    <submittedName>
        <fullName evidence="1">Scavenger receptor class B member 1</fullName>
    </submittedName>
</protein>
<keyword evidence="1" id="KW-0675">Receptor</keyword>
<dbReference type="AlphaFoldDB" id="A0ABD2CCA8"/>
<evidence type="ECO:0000313" key="1">
    <source>
        <dbReference type="EMBL" id="KAL2741918.1"/>
    </source>
</evidence>
<accession>A0ABD2CCA8</accession>
<name>A0ABD2CCA8_VESMC</name>
<keyword evidence="2" id="KW-1185">Reference proteome</keyword>
<reference evidence="1 2" key="1">
    <citation type="journal article" date="2024" name="Ann. Entomol. Soc. Am.">
        <title>Genomic analyses of the southern and eastern yellowjacket wasps (Hymenoptera: Vespidae) reveal evolutionary signatures of social life.</title>
        <authorList>
            <person name="Catto M.A."/>
            <person name="Caine P.B."/>
            <person name="Orr S.E."/>
            <person name="Hunt B.G."/>
            <person name="Goodisman M.A.D."/>
        </authorList>
    </citation>
    <scope>NUCLEOTIDE SEQUENCE [LARGE SCALE GENOMIC DNA]</scope>
    <source>
        <strain evidence="1">232</strain>
        <tissue evidence="1">Head and thorax</tissue>
    </source>
</reference>
<comment type="caution">
    <text evidence="1">The sequence shown here is derived from an EMBL/GenBank/DDBJ whole genome shotgun (WGS) entry which is preliminary data.</text>
</comment>
<sequence length="98" mass="10904">MRFITSLFGDGSPKTMGRQYMKVGRNALLGIKSNQKDGICSEKVPTPLSMLISRGGKLKHIIELDVITVADYVCQSAITTGRAKMFINSNENRELRQK</sequence>
<dbReference type="EMBL" id="JAYRBN010000058">
    <property type="protein sequence ID" value="KAL2741918.1"/>
    <property type="molecule type" value="Genomic_DNA"/>
</dbReference>
<dbReference type="Proteomes" id="UP001607303">
    <property type="component" value="Unassembled WGS sequence"/>
</dbReference>
<evidence type="ECO:0000313" key="2">
    <source>
        <dbReference type="Proteomes" id="UP001607303"/>
    </source>
</evidence>
<organism evidence="1 2">
    <name type="scientific">Vespula maculifrons</name>
    <name type="common">Eastern yellow jacket</name>
    <name type="synonym">Wasp</name>
    <dbReference type="NCBI Taxonomy" id="7453"/>
    <lineage>
        <taxon>Eukaryota</taxon>
        <taxon>Metazoa</taxon>
        <taxon>Ecdysozoa</taxon>
        <taxon>Arthropoda</taxon>
        <taxon>Hexapoda</taxon>
        <taxon>Insecta</taxon>
        <taxon>Pterygota</taxon>
        <taxon>Neoptera</taxon>
        <taxon>Endopterygota</taxon>
        <taxon>Hymenoptera</taxon>
        <taxon>Apocrita</taxon>
        <taxon>Aculeata</taxon>
        <taxon>Vespoidea</taxon>
        <taxon>Vespidae</taxon>
        <taxon>Vespinae</taxon>
        <taxon>Vespula</taxon>
    </lineage>
</organism>
<gene>
    <name evidence="1" type="ORF">V1477_009547</name>
</gene>